<keyword evidence="3" id="KW-0012">Acyltransferase</keyword>
<dbReference type="GO" id="GO:0016020">
    <property type="term" value="C:membrane"/>
    <property type="evidence" value="ECO:0007669"/>
    <property type="project" value="TreeGrafter"/>
</dbReference>
<dbReference type="Proteomes" id="UP000325763">
    <property type="component" value="Chromosome"/>
</dbReference>
<dbReference type="PANTHER" id="PTHR23028">
    <property type="entry name" value="ACETYLTRANSFERASE"/>
    <property type="match status" value="1"/>
</dbReference>
<feature type="transmembrane region" description="Helical" evidence="1">
    <location>
        <begin position="88"/>
        <end position="106"/>
    </location>
</feature>
<dbReference type="PANTHER" id="PTHR23028:SF53">
    <property type="entry name" value="ACYL_TRANSF_3 DOMAIN-CONTAINING PROTEIN"/>
    <property type="match status" value="1"/>
</dbReference>
<reference evidence="3 4" key="1">
    <citation type="submission" date="2017-09" db="EMBL/GenBank/DDBJ databases">
        <title>Streptomyces genome completion.</title>
        <authorList>
            <person name="Lee N."/>
            <person name="Cho B.-K."/>
        </authorList>
    </citation>
    <scope>NUCLEOTIDE SEQUENCE [LARGE SCALE GENOMIC DNA]</scope>
    <source>
        <strain evidence="3 4">ATCC 14899</strain>
    </source>
</reference>
<keyword evidence="1" id="KW-0812">Transmembrane</keyword>
<dbReference type="GO" id="GO:0016747">
    <property type="term" value="F:acyltransferase activity, transferring groups other than amino-acyl groups"/>
    <property type="evidence" value="ECO:0007669"/>
    <property type="project" value="InterPro"/>
</dbReference>
<dbReference type="AlphaFoldDB" id="A0A5P2VXS7"/>
<evidence type="ECO:0000256" key="1">
    <source>
        <dbReference type="SAM" id="Phobius"/>
    </source>
</evidence>
<feature type="transmembrane region" description="Helical" evidence="1">
    <location>
        <begin position="185"/>
        <end position="204"/>
    </location>
</feature>
<protein>
    <submittedName>
        <fullName evidence="3">Acyltransferase</fullName>
    </submittedName>
</protein>
<feature type="transmembrane region" description="Helical" evidence="1">
    <location>
        <begin position="47"/>
        <end position="67"/>
    </location>
</feature>
<dbReference type="KEGG" id="snq:CP978_07630"/>
<feature type="transmembrane region" description="Helical" evidence="1">
    <location>
        <begin position="160"/>
        <end position="178"/>
    </location>
</feature>
<dbReference type="EMBL" id="CP023747">
    <property type="protein sequence ID" value="QEV38434.1"/>
    <property type="molecule type" value="Genomic_DNA"/>
</dbReference>
<dbReference type="GO" id="GO:0009103">
    <property type="term" value="P:lipopolysaccharide biosynthetic process"/>
    <property type="evidence" value="ECO:0007669"/>
    <property type="project" value="TreeGrafter"/>
</dbReference>
<sequence length="397" mass="43686">MSLALEQRPVTARGEPAPKRIDSIDGLRAVAVAAVMAFHYGTGLGGGFLGVDLFFVISGFVITRLLLTERARTPRPSLGSFWFRRVRRLLPAVLLVVAAVQVWMLLQRPVGLRHTVNAQTLAALTYTSNWYAVLGHVGYWDVTQEQAPLNHLWSLAVEEQFYLVWPLLLFALTTWGTGRIRRPQLLLLAAAAVCYLLAYLLYLPGDPDRAYLGTDTRAGALLLGAAIAFRPGLFSRFCWPAVAVLGWLWCTADIGSAAFYSWQLPLAGLAAAALIDAVAHGERFRKALSCRPLLWLGHRSYGLYLWHWPVWIYLVVNRPEWSQGAKASMALCMSVLLSAIGYRLVERPVRTSPWRPRVLLPVLAVCCATLALVTTAPVAAPVDARRNGPIVTGPNAP</sequence>
<evidence type="ECO:0000313" key="4">
    <source>
        <dbReference type="Proteomes" id="UP000325763"/>
    </source>
</evidence>
<name>A0A5P2VXS7_9ACTN</name>
<feature type="transmembrane region" description="Helical" evidence="1">
    <location>
        <begin position="210"/>
        <end position="229"/>
    </location>
</feature>
<keyword evidence="1" id="KW-1133">Transmembrane helix</keyword>
<dbReference type="InterPro" id="IPR002656">
    <property type="entry name" value="Acyl_transf_3_dom"/>
</dbReference>
<dbReference type="InterPro" id="IPR050879">
    <property type="entry name" value="Acyltransferase_3"/>
</dbReference>
<proteinExistence type="predicted"/>
<accession>A0A5P2VXS7</accession>
<organism evidence="3 4">
    <name type="scientific">Streptomyces nodosus</name>
    <dbReference type="NCBI Taxonomy" id="40318"/>
    <lineage>
        <taxon>Bacteria</taxon>
        <taxon>Bacillati</taxon>
        <taxon>Actinomycetota</taxon>
        <taxon>Actinomycetes</taxon>
        <taxon>Kitasatosporales</taxon>
        <taxon>Streptomycetaceae</taxon>
        <taxon>Streptomyces</taxon>
    </lineage>
</organism>
<feature type="transmembrane region" description="Helical" evidence="1">
    <location>
        <begin position="357"/>
        <end position="380"/>
    </location>
</feature>
<evidence type="ECO:0000313" key="3">
    <source>
        <dbReference type="EMBL" id="QEV38434.1"/>
    </source>
</evidence>
<keyword evidence="3" id="KW-0808">Transferase</keyword>
<feature type="transmembrane region" description="Helical" evidence="1">
    <location>
        <begin position="236"/>
        <end position="254"/>
    </location>
</feature>
<feature type="transmembrane region" description="Helical" evidence="1">
    <location>
        <begin position="328"/>
        <end position="345"/>
    </location>
</feature>
<evidence type="ECO:0000259" key="2">
    <source>
        <dbReference type="Pfam" id="PF01757"/>
    </source>
</evidence>
<keyword evidence="1" id="KW-0472">Membrane</keyword>
<dbReference type="Pfam" id="PF01757">
    <property type="entry name" value="Acyl_transf_3"/>
    <property type="match status" value="1"/>
</dbReference>
<feature type="domain" description="Acyltransferase 3" evidence="2">
    <location>
        <begin position="22"/>
        <end position="339"/>
    </location>
</feature>
<gene>
    <name evidence="3" type="ORF">CP978_07630</name>
</gene>